<keyword evidence="4" id="KW-0131">Cell cycle</keyword>
<dbReference type="GO" id="GO:0005737">
    <property type="term" value="C:cytoplasm"/>
    <property type="evidence" value="ECO:0007669"/>
    <property type="project" value="TreeGrafter"/>
</dbReference>
<dbReference type="Pfam" id="PF03969">
    <property type="entry name" value="AFG1_ATPase"/>
    <property type="match status" value="2"/>
</dbReference>
<dbReference type="SUPFAM" id="SSF52540">
    <property type="entry name" value="P-loop containing nucleoside triphosphate hydrolases"/>
    <property type="match status" value="1"/>
</dbReference>
<proteinExistence type="predicted"/>
<gene>
    <name evidence="4" type="ORF">EOE65_02535</name>
</gene>
<evidence type="ECO:0000313" key="5">
    <source>
        <dbReference type="Proteomes" id="UP000282818"/>
    </source>
</evidence>
<sequence>MLAQYQALVDAGEIAVDAAQQEAVVALDLLSVELSADIKRFTLRRKPIKGLYLWGDVGRGKTFLMDLFYDSLPPDKKVRMHFHHFMAWVHRSLEEVAGQPEPLTVIAKRFAKGHRVICFDEFFVSDIADAMLLGRLFDALFACGVTLVATSNIPIERLYWDGLQRSRFLPAIALLEAHLRMLHLSGVHDHRLRHLTPQKTYYLPHEQDFAVLYSRVADEMARPSSICILGRDIDVYGVSKKAVWADFTALCEGPRSALDYIEIAKRWSVVLVSGIPILGGELRSGIKARGTEDGSFSVTETGERVVQHARMDDPARRFISLVDEFYDQNVALYLQADVPLAELYCGGALTFEFRRTRSRLTEMQSHEYLQRATEETA</sequence>
<dbReference type="GO" id="GO:0006979">
    <property type="term" value="P:response to oxidative stress"/>
    <property type="evidence" value="ECO:0007669"/>
    <property type="project" value="InterPro"/>
</dbReference>
<comment type="caution">
    <text evidence="4">The sequence shown here is derived from an EMBL/GenBank/DDBJ whole genome shotgun (WGS) entry which is preliminary data.</text>
</comment>
<dbReference type="PANTHER" id="PTHR12169">
    <property type="entry name" value="ATPASE N2B"/>
    <property type="match status" value="1"/>
</dbReference>
<dbReference type="PROSITE" id="PS50873">
    <property type="entry name" value="PEROXIDASE_4"/>
    <property type="match status" value="1"/>
</dbReference>
<organism evidence="4 5">
    <name type="scientific">Neptunomonas marina</name>
    <dbReference type="NCBI Taxonomy" id="1815562"/>
    <lineage>
        <taxon>Bacteria</taxon>
        <taxon>Pseudomonadati</taxon>
        <taxon>Pseudomonadota</taxon>
        <taxon>Gammaproteobacteria</taxon>
        <taxon>Oceanospirillales</taxon>
        <taxon>Oceanospirillaceae</taxon>
        <taxon>Neptunomonas</taxon>
    </lineage>
</organism>
<dbReference type="Proteomes" id="UP000282818">
    <property type="component" value="Unassembled WGS sequence"/>
</dbReference>
<dbReference type="NCBIfam" id="NF040713">
    <property type="entry name" value="ZapE"/>
    <property type="match status" value="1"/>
</dbReference>
<evidence type="ECO:0000256" key="2">
    <source>
        <dbReference type="ARBA" id="ARBA00022840"/>
    </source>
</evidence>
<evidence type="ECO:0000259" key="3">
    <source>
        <dbReference type="PROSITE" id="PS50873"/>
    </source>
</evidence>
<dbReference type="RefSeq" id="WP_127692716.1">
    <property type="nucleotide sequence ID" value="NZ_SACQ01000001.1"/>
</dbReference>
<dbReference type="GO" id="GO:0016887">
    <property type="term" value="F:ATP hydrolysis activity"/>
    <property type="evidence" value="ECO:0007669"/>
    <property type="project" value="InterPro"/>
</dbReference>
<keyword evidence="2" id="KW-0067">ATP-binding</keyword>
<dbReference type="EMBL" id="SACQ01000001">
    <property type="protein sequence ID" value="RVU32547.1"/>
    <property type="molecule type" value="Genomic_DNA"/>
</dbReference>
<dbReference type="GO" id="GO:0004601">
    <property type="term" value="F:peroxidase activity"/>
    <property type="evidence" value="ECO:0007669"/>
    <property type="project" value="InterPro"/>
</dbReference>
<dbReference type="Gene3D" id="3.40.50.300">
    <property type="entry name" value="P-loop containing nucleotide triphosphate hydrolases"/>
    <property type="match status" value="1"/>
</dbReference>
<dbReference type="GO" id="GO:0032153">
    <property type="term" value="C:cell division site"/>
    <property type="evidence" value="ECO:0007669"/>
    <property type="project" value="TreeGrafter"/>
</dbReference>
<keyword evidence="1" id="KW-0547">Nucleotide-binding</keyword>
<protein>
    <submittedName>
        <fullName evidence="4">Cell division protein ZapE</fullName>
    </submittedName>
</protein>
<dbReference type="InterPro" id="IPR002016">
    <property type="entry name" value="Haem_peroxidase"/>
</dbReference>
<dbReference type="GO" id="GO:0020037">
    <property type="term" value="F:heme binding"/>
    <property type="evidence" value="ECO:0007669"/>
    <property type="project" value="InterPro"/>
</dbReference>
<keyword evidence="4" id="KW-0132">Cell division</keyword>
<name>A0A437QDD1_9GAMM</name>
<feature type="domain" description="Plant heme peroxidase family profile" evidence="3">
    <location>
        <begin position="208"/>
        <end position="351"/>
    </location>
</feature>
<dbReference type="InterPro" id="IPR027417">
    <property type="entry name" value="P-loop_NTPase"/>
</dbReference>
<evidence type="ECO:0000256" key="1">
    <source>
        <dbReference type="ARBA" id="ARBA00022741"/>
    </source>
</evidence>
<dbReference type="PANTHER" id="PTHR12169:SF6">
    <property type="entry name" value="AFG1-LIKE ATPASE"/>
    <property type="match status" value="1"/>
</dbReference>
<keyword evidence="5" id="KW-1185">Reference proteome</keyword>
<reference evidence="4 5" key="1">
    <citation type="submission" date="2019-01" db="EMBL/GenBank/DDBJ databases">
        <authorList>
            <person name="Chen W.-M."/>
        </authorList>
    </citation>
    <scope>NUCLEOTIDE SEQUENCE [LARGE SCALE GENOMIC DNA]</scope>
    <source>
        <strain evidence="4 5">HPM-16</strain>
    </source>
</reference>
<evidence type="ECO:0000313" key="4">
    <source>
        <dbReference type="EMBL" id="RVU32547.1"/>
    </source>
</evidence>
<dbReference type="GO" id="GO:0051301">
    <property type="term" value="P:cell division"/>
    <property type="evidence" value="ECO:0007669"/>
    <property type="project" value="UniProtKB-KW"/>
</dbReference>
<dbReference type="AlphaFoldDB" id="A0A437QDD1"/>
<dbReference type="InterPro" id="IPR005654">
    <property type="entry name" value="ATPase_AFG1-like"/>
</dbReference>
<dbReference type="GO" id="GO:0005524">
    <property type="term" value="F:ATP binding"/>
    <property type="evidence" value="ECO:0007669"/>
    <property type="project" value="UniProtKB-KW"/>
</dbReference>
<accession>A0A437QDD1</accession>